<dbReference type="WBParaSite" id="MCU_006934-RA">
    <property type="protein sequence ID" value="MCU_006934-RA"/>
    <property type="gene ID" value="MCU_006934"/>
</dbReference>
<dbReference type="SMART" id="SM00317">
    <property type="entry name" value="SET"/>
    <property type="match status" value="1"/>
</dbReference>
<accession>A0A5K3FBV9</accession>
<evidence type="ECO:0000256" key="3">
    <source>
        <dbReference type="ARBA" id="ARBA00022603"/>
    </source>
</evidence>
<name>A0A5K3FBV9_MESCO</name>
<dbReference type="Pfam" id="PF05033">
    <property type="entry name" value="Pre-SET"/>
    <property type="match status" value="1"/>
</dbReference>
<organism evidence="10">
    <name type="scientific">Mesocestoides corti</name>
    <name type="common">Flatworm</name>
    <dbReference type="NCBI Taxonomy" id="53468"/>
    <lineage>
        <taxon>Eukaryota</taxon>
        <taxon>Metazoa</taxon>
        <taxon>Spiralia</taxon>
        <taxon>Lophotrochozoa</taxon>
        <taxon>Platyhelminthes</taxon>
        <taxon>Cestoda</taxon>
        <taxon>Eucestoda</taxon>
        <taxon>Cyclophyllidea</taxon>
        <taxon>Mesocestoididae</taxon>
        <taxon>Mesocestoides</taxon>
    </lineage>
</organism>
<evidence type="ECO:0000259" key="8">
    <source>
        <dbReference type="PROSITE" id="PS50280"/>
    </source>
</evidence>
<keyword evidence="2" id="KW-0158">Chromosome</keyword>
<dbReference type="GO" id="GO:0008270">
    <property type="term" value="F:zinc ion binding"/>
    <property type="evidence" value="ECO:0007669"/>
    <property type="project" value="InterPro"/>
</dbReference>
<dbReference type="InterPro" id="IPR001214">
    <property type="entry name" value="SET_dom"/>
</dbReference>
<evidence type="ECO:0000259" key="9">
    <source>
        <dbReference type="PROSITE" id="PS50867"/>
    </source>
</evidence>
<proteinExistence type="predicted"/>
<dbReference type="GO" id="GO:0042054">
    <property type="term" value="F:histone methyltransferase activity"/>
    <property type="evidence" value="ECO:0007669"/>
    <property type="project" value="InterPro"/>
</dbReference>
<dbReference type="PROSITE" id="PS50280">
    <property type="entry name" value="SET"/>
    <property type="match status" value="1"/>
</dbReference>
<protein>
    <submittedName>
        <fullName evidence="10">SET domain-containing protein</fullName>
    </submittedName>
</protein>
<evidence type="ECO:0000256" key="4">
    <source>
        <dbReference type="ARBA" id="ARBA00022679"/>
    </source>
</evidence>
<keyword evidence="5" id="KW-0949">S-adenosyl-L-methionine</keyword>
<feature type="domain" description="Pre-SET" evidence="9">
    <location>
        <begin position="17"/>
        <end position="90"/>
    </location>
</feature>
<dbReference type="PANTHER" id="PTHR46223:SF3">
    <property type="entry name" value="HISTONE-LYSINE N-METHYLTRANSFERASE SET-23"/>
    <property type="match status" value="1"/>
</dbReference>
<feature type="domain" description="SET" evidence="8">
    <location>
        <begin position="93"/>
        <end position="231"/>
    </location>
</feature>
<evidence type="ECO:0000256" key="2">
    <source>
        <dbReference type="ARBA" id="ARBA00022454"/>
    </source>
</evidence>
<dbReference type="GO" id="GO:0005634">
    <property type="term" value="C:nucleus"/>
    <property type="evidence" value="ECO:0007669"/>
    <property type="project" value="InterPro"/>
</dbReference>
<dbReference type="InterPro" id="IPR007728">
    <property type="entry name" value="Pre-SET_dom"/>
</dbReference>
<dbReference type="Gene3D" id="2.170.270.10">
    <property type="entry name" value="SET domain"/>
    <property type="match status" value="1"/>
</dbReference>
<dbReference type="InterPro" id="IPR046341">
    <property type="entry name" value="SET_dom_sf"/>
</dbReference>
<dbReference type="AlphaFoldDB" id="A0A5K3FBV9"/>
<keyword evidence="7" id="KW-0862">Zinc</keyword>
<dbReference type="PROSITE" id="PS50867">
    <property type="entry name" value="PRE_SET"/>
    <property type="match status" value="1"/>
</dbReference>
<keyword evidence="4" id="KW-0808">Transferase</keyword>
<reference evidence="10" key="1">
    <citation type="submission" date="2019-11" db="UniProtKB">
        <authorList>
            <consortium name="WormBaseParasite"/>
        </authorList>
    </citation>
    <scope>IDENTIFICATION</scope>
</reference>
<comment type="subcellular location">
    <subcellularLocation>
        <location evidence="1">Chromosome</location>
    </subcellularLocation>
</comment>
<evidence type="ECO:0000256" key="7">
    <source>
        <dbReference type="ARBA" id="ARBA00022833"/>
    </source>
</evidence>
<evidence type="ECO:0000256" key="6">
    <source>
        <dbReference type="ARBA" id="ARBA00022723"/>
    </source>
</evidence>
<sequence>MLYDPTVTEAFINSPNPGCDCVDACSDPLVCACLIRSRGRNYDPDANILLQLQSPQSSFDRPVYHRPIYECNSWCFCQKDRCRNRMVQNRQHDTTALYASDAGAKGRGVFAARRLRQGEFVCVFAGHYMKPRIGEAHELAIEQLENWNHVYVMVVEEYGLIGDDHPYVTIVNGAHKVTDIRTELPLTSLINHSCDPNMTIFPVRVDTTPPLLACFANRAIDAGKELTISYYAKFYRPIRKPDKECHCRSRKCQHRLPLFV</sequence>
<dbReference type="PANTHER" id="PTHR46223">
    <property type="entry name" value="HISTONE-LYSINE N-METHYLTRANSFERASE SUV39H"/>
    <property type="match status" value="1"/>
</dbReference>
<evidence type="ECO:0000256" key="1">
    <source>
        <dbReference type="ARBA" id="ARBA00004286"/>
    </source>
</evidence>
<dbReference type="InterPro" id="IPR050973">
    <property type="entry name" value="H3K9_Histone-Lys_N-MTase"/>
</dbReference>
<evidence type="ECO:0000256" key="5">
    <source>
        <dbReference type="ARBA" id="ARBA00022691"/>
    </source>
</evidence>
<dbReference type="Pfam" id="PF00856">
    <property type="entry name" value="SET"/>
    <property type="match status" value="1"/>
</dbReference>
<dbReference type="SUPFAM" id="SSF82199">
    <property type="entry name" value="SET domain"/>
    <property type="match status" value="1"/>
</dbReference>
<dbReference type="GO" id="GO:0032259">
    <property type="term" value="P:methylation"/>
    <property type="evidence" value="ECO:0007669"/>
    <property type="project" value="UniProtKB-KW"/>
</dbReference>
<dbReference type="GO" id="GO:0005694">
    <property type="term" value="C:chromosome"/>
    <property type="evidence" value="ECO:0007669"/>
    <property type="project" value="UniProtKB-SubCell"/>
</dbReference>
<keyword evidence="6" id="KW-0479">Metal-binding</keyword>
<evidence type="ECO:0000313" key="10">
    <source>
        <dbReference type="WBParaSite" id="MCU_006934-RA"/>
    </source>
</evidence>
<keyword evidence="3" id="KW-0489">Methyltransferase</keyword>